<name>A0ABN9M170_9NEOB</name>
<dbReference type="Gene3D" id="3.10.390.10">
    <property type="entry name" value="SAND domain-like"/>
    <property type="match status" value="1"/>
</dbReference>
<keyword evidence="6" id="KW-1185">Reference proteome</keyword>
<dbReference type="PANTHER" id="PTHR46386">
    <property type="entry name" value="NUCLEAR BODY PROTEIN SP140"/>
    <property type="match status" value="1"/>
</dbReference>
<proteinExistence type="predicted"/>
<feature type="region of interest" description="Disordered" evidence="2">
    <location>
        <begin position="574"/>
        <end position="615"/>
    </location>
</feature>
<feature type="domain" description="HSR" evidence="4">
    <location>
        <begin position="31"/>
        <end position="145"/>
    </location>
</feature>
<evidence type="ECO:0000256" key="1">
    <source>
        <dbReference type="ARBA" id="ARBA00022553"/>
    </source>
</evidence>
<evidence type="ECO:0000313" key="6">
    <source>
        <dbReference type="Proteomes" id="UP001176940"/>
    </source>
</evidence>
<protein>
    <submittedName>
        <fullName evidence="5">Uncharacterized protein</fullName>
    </submittedName>
</protein>
<feature type="compositionally biased region" description="Basic and acidic residues" evidence="2">
    <location>
        <begin position="156"/>
        <end position="172"/>
    </location>
</feature>
<dbReference type="InterPro" id="IPR000770">
    <property type="entry name" value="SAND_dom"/>
</dbReference>
<comment type="caution">
    <text evidence="5">The sequence shown here is derived from an EMBL/GenBank/DDBJ whole genome shotgun (WGS) entry which is preliminary data.</text>
</comment>
<dbReference type="InterPro" id="IPR043563">
    <property type="entry name" value="Sp110/Sp140/Sp140L-like"/>
</dbReference>
<evidence type="ECO:0000313" key="5">
    <source>
        <dbReference type="EMBL" id="CAJ0956213.1"/>
    </source>
</evidence>
<dbReference type="InterPro" id="IPR010919">
    <property type="entry name" value="SAND-like_dom_sf"/>
</dbReference>
<feature type="region of interest" description="Disordered" evidence="2">
    <location>
        <begin position="152"/>
        <end position="172"/>
    </location>
</feature>
<sequence length="712" mass="80904">MKLNIVFEYIFQQCYLKLYPGLQDILQEPNGEFGAPFNGGQYPSFNIATDLLEFFEHNKMYICEAVNERFPFLHGLHDLELLSHKQLLKLLADRRLTTQVLYDALCDIQDIKDVESFFAYLFQEFYLKLYPKLHTILKCLNVALSLDVCPPTPVSRSDKSTEASKRPIADSRFSEMVKNETMEEFEESSNEPSTVLYEDETNDIEENDYNEPSRVSAKEKTLALPEPDFMDPSPITPNDETHKKNSHVPLTGSDETLPTPVRKCRLQPINYYEPPDFDVEVKDGERKRKVPEHSKGHKHGRSKTQQTNIAFFTKSRIHLNDKYEAVQVIKPVSVKVEFPKQVFNEKFRVRCGEKMGIFKKSLWTGGPRHFQYSPAPRSGAAPSSALTFRQRARTNHVTAPSDLSVTAEDAEDRAAAGMGNSNEYAAPPLWEVEPHIHYCNERYHATAQYRKKLPAPGKRRAGTAPDSSKDLCIRCEEKKFSVITFEKYGGKASSKNWKKSIQCEEIKLECLFKITTLPSQCTDPESDPDETMEPRHERYSIGLHGDTEEGAQDIEEEVIDDPVVDPDWQLLGEQGAAGSSSEAEEEEPQQASTSQQVPSGRPVSGQKCVAKPKPVVGQHGHPVKVAQCAMPEKGLNAHIARLISLEMMPYRLVESEAFKALMDYAVPRYELPSRHRALHQHQKLEFVHRPQSHDHSIRSCHCCTRGVPLWNS</sequence>
<feature type="region of interest" description="Disordered" evidence="2">
    <location>
        <begin position="225"/>
        <end position="259"/>
    </location>
</feature>
<dbReference type="SUPFAM" id="SSF63763">
    <property type="entry name" value="SAND domain-like"/>
    <property type="match status" value="1"/>
</dbReference>
<feature type="domain" description="SAND" evidence="3">
    <location>
        <begin position="472"/>
        <end position="518"/>
    </location>
</feature>
<keyword evidence="1" id="KW-0597">Phosphoprotein</keyword>
<evidence type="ECO:0000259" key="3">
    <source>
        <dbReference type="PROSITE" id="PS50864"/>
    </source>
</evidence>
<dbReference type="Proteomes" id="UP001176940">
    <property type="component" value="Unassembled WGS sequence"/>
</dbReference>
<organism evidence="5 6">
    <name type="scientific">Ranitomeya imitator</name>
    <name type="common">mimic poison frog</name>
    <dbReference type="NCBI Taxonomy" id="111125"/>
    <lineage>
        <taxon>Eukaryota</taxon>
        <taxon>Metazoa</taxon>
        <taxon>Chordata</taxon>
        <taxon>Craniata</taxon>
        <taxon>Vertebrata</taxon>
        <taxon>Euteleostomi</taxon>
        <taxon>Amphibia</taxon>
        <taxon>Batrachia</taxon>
        <taxon>Anura</taxon>
        <taxon>Neobatrachia</taxon>
        <taxon>Hyloidea</taxon>
        <taxon>Dendrobatidae</taxon>
        <taxon>Dendrobatinae</taxon>
        <taxon>Ranitomeya</taxon>
    </lineage>
</organism>
<reference evidence="5" key="1">
    <citation type="submission" date="2023-07" db="EMBL/GenBank/DDBJ databases">
        <authorList>
            <person name="Stuckert A."/>
        </authorList>
    </citation>
    <scope>NUCLEOTIDE SEQUENCE</scope>
</reference>
<dbReference type="Pfam" id="PF03172">
    <property type="entry name" value="HSR"/>
    <property type="match status" value="1"/>
</dbReference>
<evidence type="ECO:0000259" key="4">
    <source>
        <dbReference type="PROSITE" id="PS51414"/>
    </source>
</evidence>
<dbReference type="EMBL" id="CAUEEQ010041559">
    <property type="protein sequence ID" value="CAJ0956213.1"/>
    <property type="molecule type" value="Genomic_DNA"/>
</dbReference>
<dbReference type="PANTHER" id="PTHR46386:SF1">
    <property type="entry name" value="NUCLEAR BODY PROTEIN SP140-LIKE PROTEIN"/>
    <property type="match status" value="1"/>
</dbReference>
<dbReference type="PROSITE" id="PS51414">
    <property type="entry name" value="HSR"/>
    <property type="match status" value="1"/>
</dbReference>
<accession>A0ABN9M170</accession>
<gene>
    <name evidence="5" type="ORF">RIMI_LOCUS15442361</name>
</gene>
<dbReference type="InterPro" id="IPR004865">
    <property type="entry name" value="HSR_dom"/>
</dbReference>
<dbReference type="PROSITE" id="PS50864">
    <property type="entry name" value="SAND"/>
    <property type="match status" value="1"/>
</dbReference>
<evidence type="ECO:0000256" key="2">
    <source>
        <dbReference type="SAM" id="MobiDB-lite"/>
    </source>
</evidence>
<dbReference type="Pfam" id="PF01342">
    <property type="entry name" value="SAND"/>
    <property type="match status" value="1"/>
</dbReference>